<comment type="subcellular location">
    <subcellularLocation>
        <location evidence="1">Cytoplasm</location>
    </subcellularLocation>
</comment>
<dbReference type="PROSITE" id="PS51898">
    <property type="entry name" value="TYR_RECOMBINASE"/>
    <property type="match status" value="1"/>
</dbReference>
<dbReference type="PANTHER" id="PTHR30349:SF77">
    <property type="entry name" value="TYROSINE RECOMBINASE XERC"/>
    <property type="match status" value="1"/>
</dbReference>
<evidence type="ECO:0000256" key="7">
    <source>
        <dbReference type="ARBA" id="ARBA00023172"/>
    </source>
</evidence>
<dbReference type="Pfam" id="PF00589">
    <property type="entry name" value="Phage_integrase"/>
    <property type="match status" value="1"/>
</dbReference>
<feature type="domain" description="Core-binding (CB)" evidence="11">
    <location>
        <begin position="45"/>
        <end position="161"/>
    </location>
</feature>
<comment type="caution">
    <text evidence="12">The sequence shown here is derived from an EMBL/GenBank/DDBJ whole genome shotgun (WGS) entry which is preliminary data.</text>
</comment>
<evidence type="ECO:0000313" key="13">
    <source>
        <dbReference type="Proteomes" id="UP000321776"/>
    </source>
</evidence>
<dbReference type="PROSITE" id="PS51900">
    <property type="entry name" value="CB"/>
    <property type="match status" value="1"/>
</dbReference>
<evidence type="ECO:0000256" key="8">
    <source>
        <dbReference type="ARBA" id="ARBA00023306"/>
    </source>
</evidence>
<dbReference type="GO" id="GO:0005737">
    <property type="term" value="C:cytoplasm"/>
    <property type="evidence" value="ECO:0007669"/>
    <property type="project" value="UniProtKB-SubCell"/>
</dbReference>
<evidence type="ECO:0000256" key="9">
    <source>
        <dbReference type="PROSITE-ProRule" id="PRU01248"/>
    </source>
</evidence>
<dbReference type="Gene3D" id="1.10.443.10">
    <property type="entry name" value="Intergrase catalytic core"/>
    <property type="match status" value="1"/>
</dbReference>
<dbReference type="GO" id="GO:0007059">
    <property type="term" value="P:chromosome segregation"/>
    <property type="evidence" value="ECO:0007669"/>
    <property type="project" value="UniProtKB-KW"/>
</dbReference>
<protein>
    <submittedName>
        <fullName evidence="12">Tyrosine-type recombinase/integrase</fullName>
    </submittedName>
</protein>
<keyword evidence="4" id="KW-0159">Chromosome partition</keyword>
<evidence type="ECO:0000259" key="10">
    <source>
        <dbReference type="PROSITE" id="PS51898"/>
    </source>
</evidence>
<keyword evidence="3" id="KW-0132">Cell division</keyword>
<dbReference type="GO" id="GO:0003677">
    <property type="term" value="F:DNA binding"/>
    <property type="evidence" value="ECO:0007669"/>
    <property type="project" value="UniProtKB-UniRule"/>
</dbReference>
<evidence type="ECO:0000256" key="2">
    <source>
        <dbReference type="ARBA" id="ARBA00022490"/>
    </source>
</evidence>
<organism evidence="12 13">
    <name type="scientific">Paraburkholderia azotifigens</name>
    <dbReference type="NCBI Taxonomy" id="2057004"/>
    <lineage>
        <taxon>Bacteria</taxon>
        <taxon>Pseudomonadati</taxon>
        <taxon>Pseudomonadota</taxon>
        <taxon>Betaproteobacteria</taxon>
        <taxon>Burkholderiales</taxon>
        <taxon>Burkholderiaceae</taxon>
        <taxon>Paraburkholderia</taxon>
    </lineage>
</organism>
<gene>
    <name evidence="12" type="ORF">FRZ40_35480</name>
</gene>
<dbReference type="Gene3D" id="1.10.150.130">
    <property type="match status" value="1"/>
</dbReference>
<evidence type="ECO:0000256" key="6">
    <source>
        <dbReference type="ARBA" id="ARBA00023125"/>
    </source>
</evidence>
<dbReference type="SUPFAM" id="SSF56349">
    <property type="entry name" value="DNA breaking-rejoining enzymes"/>
    <property type="match status" value="1"/>
</dbReference>
<dbReference type="InterPro" id="IPR010998">
    <property type="entry name" value="Integrase_recombinase_N"/>
</dbReference>
<evidence type="ECO:0000256" key="4">
    <source>
        <dbReference type="ARBA" id="ARBA00022829"/>
    </source>
</evidence>
<keyword evidence="7" id="KW-0233">DNA recombination</keyword>
<evidence type="ECO:0000256" key="5">
    <source>
        <dbReference type="ARBA" id="ARBA00022908"/>
    </source>
</evidence>
<reference evidence="12 13" key="1">
    <citation type="journal article" date="2018" name="Int. J. Syst. Evol. Microbiol.">
        <title>Paraburkholderia azotifigens sp. nov., a nitrogen-fixing bacterium isolated from paddy soil.</title>
        <authorList>
            <person name="Choi G.M."/>
            <person name="Im W.T."/>
        </authorList>
    </citation>
    <scope>NUCLEOTIDE SEQUENCE [LARGE SCALE GENOMIC DNA]</scope>
    <source>
        <strain evidence="12 13">NF 2-5-3</strain>
    </source>
</reference>
<proteinExistence type="predicted"/>
<name>A0A5C6V4F7_9BURK</name>
<keyword evidence="5" id="KW-0229">DNA integration</keyword>
<evidence type="ECO:0000259" key="11">
    <source>
        <dbReference type="PROSITE" id="PS51900"/>
    </source>
</evidence>
<dbReference type="InterPro" id="IPR044068">
    <property type="entry name" value="CB"/>
</dbReference>
<dbReference type="GO" id="GO:0015074">
    <property type="term" value="P:DNA integration"/>
    <property type="evidence" value="ECO:0007669"/>
    <property type="project" value="UniProtKB-KW"/>
</dbReference>
<evidence type="ECO:0000313" key="12">
    <source>
        <dbReference type="EMBL" id="TXC79660.1"/>
    </source>
</evidence>
<feature type="domain" description="Tyr recombinase" evidence="10">
    <location>
        <begin position="184"/>
        <end position="415"/>
    </location>
</feature>
<dbReference type="EMBL" id="VOQS01000005">
    <property type="protein sequence ID" value="TXC79660.1"/>
    <property type="molecule type" value="Genomic_DNA"/>
</dbReference>
<dbReference type="InterPro" id="IPR011010">
    <property type="entry name" value="DNA_brk_join_enz"/>
</dbReference>
<dbReference type="Proteomes" id="UP000321776">
    <property type="component" value="Unassembled WGS sequence"/>
</dbReference>
<dbReference type="AlphaFoldDB" id="A0A5C6V4F7"/>
<dbReference type="InterPro" id="IPR013762">
    <property type="entry name" value="Integrase-like_cat_sf"/>
</dbReference>
<dbReference type="PANTHER" id="PTHR30349">
    <property type="entry name" value="PHAGE INTEGRASE-RELATED"/>
    <property type="match status" value="1"/>
</dbReference>
<keyword evidence="2" id="KW-0963">Cytoplasm</keyword>
<dbReference type="GO" id="GO:0006310">
    <property type="term" value="P:DNA recombination"/>
    <property type="evidence" value="ECO:0007669"/>
    <property type="project" value="UniProtKB-KW"/>
</dbReference>
<evidence type="ECO:0000256" key="1">
    <source>
        <dbReference type="ARBA" id="ARBA00004496"/>
    </source>
</evidence>
<dbReference type="InterPro" id="IPR002104">
    <property type="entry name" value="Integrase_catalytic"/>
</dbReference>
<dbReference type="GO" id="GO:0051301">
    <property type="term" value="P:cell division"/>
    <property type="evidence" value="ECO:0007669"/>
    <property type="project" value="UniProtKB-KW"/>
</dbReference>
<dbReference type="InterPro" id="IPR050090">
    <property type="entry name" value="Tyrosine_recombinase_XerCD"/>
</dbReference>
<accession>A0A5C6V4F7</accession>
<evidence type="ECO:0000256" key="3">
    <source>
        <dbReference type="ARBA" id="ARBA00022618"/>
    </source>
</evidence>
<dbReference type="RefSeq" id="WP_147237303.1">
    <property type="nucleotide sequence ID" value="NZ_VOQS01000005.1"/>
</dbReference>
<sequence>MPTPPSNTAVTLHPAPLETLVVPAALDGRSGANRATGGVAQIAAANDLDAIRAWLARFADKPATFDSYRKEAERLLLWSLVALGKPLSSLTHEDCLHYQHFLADPQPAAVWVTGGDAHAGAGRGRKHPRGDARWRPFYGPLSPASIRQATVILNVLFSWLVQAGYLAGNPLALSRQRTRRVAPRITRYLEPGLWQEVKDSIAAMPQDSPRVRAHYHRVRWLFTLLYLGGLRIAEVGGNTMGQFFVRRDVNGTMRWWLTVHGKGDKERLVPATRELMTELSRYRQSLGMTALPSPHEDTPLVLPIGKTAGSTAEHPAGATAGDTSRPLTRAALHTIVKSVFAQAAQRLRDRGGEDAARAGLLEQASAHWLRHSAGSHMADRQVDLRHVRDNFGHASLTTTSIYLHVDDDRRHRDTDEKHRIDW</sequence>
<keyword evidence="8" id="KW-0131">Cell cycle</keyword>
<keyword evidence="6 9" id="KW-0238">DNA-binding</keyword>